<proteinExistence type="predicted"/>
<evidence type="ECO:0000313" key="1">
    <source>
        <dbReference type="EMBL" id="KAH3846506.1"/>
    </source>
</evidence>
<dbReference type="Proteomes" id="UP000828390">
    <property type="component" value="Unassembled WGS sequence"/>
</dbReference>
<reference evidence="1" key="1">
    <citation type="journal article" date="2019" name="bioRxiv">
        <title>The Genome of the Zebra Mussel, Dreissena polymorpha: A Resource for Invasive Species Research.</title>
        <authorList>
            <person name="McCartney M.A."/>
            <person name="Auch B."/>
            <person name="Kono T."/>
            <person name="Mallez S."/>
            <person name="Zhang Y."/>
            <person name="Obille A."/>
            <person name="Becker A."/>
            <person name="Abrahante J.E."/>
            <person name="Garbe J."/>
            <person name="Badalamenti J.P."/>
            <person name="Herman A."/>
            <person name="Mangelson H."/>
            <person name="Liachko I."/>
            <person name="Sullivan S."/>
            <person name="Sone E.D."/>
            <person name="Koren S."/>
            <person name="Silverstein K.A.T."/>
            <person name="Beckman K.B."/>
            <person name="Gohl D.M."/>
        </authorList>
    </citation>
    <scope>NUCLEOTIDE SEQUENCE</scope>
    <source>
        <strain evidence="1">Duluth1</strain>
        <tissue evidence="1">Whole animal</tissue>
    </source>
</reference>
<sequence>MKETGDDVLGFRKSKKTEWISEKTWFRLEERRQIKKKLLDYKSLRLKERISKEYSEKDKVVKTSVRRDKRRYI</sequence>
<organism evidence="1 2">
    <name type="scientific">Dreissena polymorpha</name>
    <name type="common">Zebra mussel</name>
    <name type="synonym">Mytilus polymorpha</name>
    <dbReference type="NCBI Taxonomy" id="45954"/>
    <lineage>
        <taxon>Eukaryota</taxon>
        <taxon>Metazoa</taxon>
        <taxon>Spiralia</taxon>
        <taxon>Lophotrochozoa</taxon>
        <taxon>Mollusca</taxon>
        <taxon>Bivalvia</taxon>
        <taxon>Autobranchia</taxon>
        <taxon>Heteroconchia</taxon>
        <taxon>Euheterodonta</taxon>
        <taxon>Imparidentia</taxon>
        <taxon>Neoheterodontei</taxon>
        <taxon>Myida</taxon>
        <taxon>Dreissenoidea</taxon>
        <taxon>Dreissenidae</taxon>
        <taxon>Dreissena</taxon>
    </lineage>
</organism>
<accession>A0A9D4KWY0</accession>
<gene>
    <name evidence="1" type="ORF">DPMN_088807</name>
</gene>
<reference evidence="1" key="2">
    <citation type="submission" date="2020-11" db="EMBL/GenBank/DDBJ databases">
        <authorList>
            <person name="McCartney M.A."/>
            <person name="Auch B."/>
            <person name="Kono T."/>
            <person name="Mallez S."/>
            <person name="Becker A."/>
            <person name="Gohl D.M."/>
            <person name="Silverstein K.A.T."/>
            <person name="Koren S."/>
            <person name="Bechman K.B."/>
            <person name="Herman A."/>
            <person name="Abrahante J.E."/>
            <person name="Garbe J."/>
        </authorList>
    </citation>
    <scope>NUCLEOTIDE SEQUENCE</scope>
    <source>
        <strain evidence="1">Duluth1</strain>
        <tissue evidence="1">Whole animal</tissue>
    </source>
</reference>
<keyword evidence="2" id="KW-1185">Reference proteome</keyword>
<comment type="caution">
    <text evidence="1">The sequence shown here is derived from an EMBL/GenBank/DDBJ whole genome shotgun (WGS) entry which is preliminary data.</text>
</comment>
<protein>
    <submittedName>
        <fullName evidence="1">Uncharacterized protein</fullName>
    </submittedName>
</protein>
<evidence type="ECO:0000313" key="2">
    <source>
        <dbReference type="Proteomes" id="UP000828390"/>
    </source>
</evidence>
<dbReference type="EMBL" id="JAIWYP010000003">
    <property type="protein sequence ID" value="KAH3846506.1"/>
    <property type="molecule type" value="Genomic_DNA"/>
</dbReference>
<name>A0A9D4KWY0_DREPO</name>
<dbReference type="AlphaFoldDB" id="A0A9D4KWY0"/>